<evidence type="ECO:0000313" key="1">
    <source>
        <dbReference type="EMBL" id="CAG7787141.1"/>
    </source>
</evidence>
<name>A0A8J2KC50_9HEXA</name>
<dbReference type="Proteomes" id="UP000708208">
    <property type="component" value="Unassembled WGS sequence"/>
</dbReference>
<gene>
    <name evidence="1" type="ORF">AFUS01_LOCUS25659</name>
</gene>
<organism evidence="1 2">
    <name type="scientific">Allacma fusca</name>
    <dbReference type="NCBI Taxonomy" id="39272"/>
    <lineage>
        <taxon>Eukaryota</taxon>
        <taxon>Metazoa</taxon>
        <taxon>Ecdysozoa</taxon>
        <taxon>Arthropoda</taxon>
        <taxon>Hexapoda</taxon>
        <taxon>Collembola</taxon>
        <taxon>Symphypleona</taxon>
        <taxon>Sminthuridae</taxon>
        <taxon>Allacma</taxon>
    </lineage>
</organism>
<reference evidence="1" key="1">
    <citation type="submission" date="2021-06" db="EMBL/GenBank/DDBJ databases">
        <authorList>
            <person name="Hodson N. C."/>
            <person name="Mongue J. A."/>
            <person name="Jaron S. K."/>
        </authorList>
    </citation>
    <scope>NUCLEOTIDE SEQUENCE</scope>
</reference>
<keyword evidence="2" id="KW-1185">Reference proteome</keyword>
<dbReference type="AlphaFoldDB" id="A0A8J2KC50"/>
<evidence type="ECO:0000313" key="2">
    <source>
        <dbReference type="Proteomes" id="UP000708208"/>
    </source>
</evidence>
<comment type="caution">
    <text evidence="1">The sequence shown here is derived from an EMBL/GenBank/DDBJ whole genome shotgun (WGS) entry which is preliminary data.</text>
</comment>
<proteinExistence type="predicted"/>
<dbReference type="OrthoDB" id="5419617at2759"/>
<accession>A0A8J2KC50</accession>
<dbReference type="EMBL" id="CAJVCH010332406">
    <property type="protein sequence ID" value="CAG7787141.1"/>
    <property type="molecule type" value="Genomic_DNA"/>
</dbReference>
<protein>
    <submittedName>
        <fullName evidence="1">Uncharacterized protein</fullName>
    </submittedName>
</protein>
<sequence>MPELSVKSYIPGISAGQRVEVESALSVQDNQGNTAVVRPVIEYAIVFWDTTLSVATCINKLNTLQRCTEIMITGGLYNTICTDVYSLTGPLPLWLHIDGLSIMARQRLKKNGHWSRQELNRDLFLDHLEDILVYTDDFKADGSADYGVAIKDILDDVWWAYTPLGRDRLYIKVWYDTIEAACIMVEKEVKDRNIYIYSDSMSMLTSLPDAGHSGNELVDELARKYAMSNNVPKAFGTEPIVPIANGVVREQVKKGLVKRLQEIWRNSKVKYLEEY</sequence>